<sequence>MELKNSQNKQLTKEQLKQIKGGTKGGTSVKTGGHPFKNTAKCVLSLFTKC</sequence>
<comment type="caution">
    <text evidence="5">The sequence shown here is derived from an EMBL/GenBank/DDBJ whole genome shotgun (WGS) entry which is preliminary data.</text>
</comment>
<dbReference type="AlphaFoldDB" id="A0A2N9DTX6"/>
<evidence type="ECO:0000256" key="2">
    <source>
        <dbReference type="ARBA" id="ARBA00023022"/>
    </source>
</evidence>
<feature type="region of interest" description="Disordered" evidence="4">
    <location>
        <begin position="1"/>
        <end position="32"/>
    </location>
</feature>
<evidence type="ECO:0000256" key="1">
    <source>
        <dbReference type="ARBA" id="ARBA00022529"/>
    </source>
</evidence>
<name>A0A2N9DTX6_9LACO</name>
<dbReference type="Pfam" id="PF19159">
    <property type="entry name" value="DUF5841"/>
    <property type="match status" value="1"/>
</dbReference>
<evidence type="ECO:0000256" key="3">
    <source>
        <dbReference type="ARBA" id="ARBA00023048"/>
    </source>
</evidence>
<dbReference type="RefSeq" id="WP_106483035.1">
    <property type="nucleotide sequence ID" value="NZ_CBCPIL010000015.1"/>
</dbReference>
<reference evidence="5" key="1">
    <citation type="submission" date="2018-01" db="EMBL/GenBank/DDBJ databases">
        <authorList>
            <person name="Chaillou S."/>
        </authorList>
    </citation>
    <scope>NUCLEOTIDE SEQUENCE [LARGE SCALE GENOMIC DNA]</scope>
    <source>
        <strain evidence="5">MFPC41A2801</strain>
    </source>
</reference>
<dbReference type="GO" id="GO:0042742">
    <property type="term" value="P:defense response to bacterium"/>
    <property type="evidence" value="ECO:0007669"/>
    <property type="project" value="UniProtKB-KW"/>
</dbReference>
<accession>A0A2N9DTX6</accession>
<protein>
    <recommendedName>
        <fullName evidence="7">Bacteriocin-type signal sequence</fullName>
    </recommendedName>
</protein>
<dbReference type="NCBIfam" id="NF033383">
    <property type="entry name" value="induct_EntF"/>
    <property type="match status" value="1"/>
</dbReference>
<evidence type="ECO:0000313" key="6">
    <source>
        <dbReference type="Proteomes" id="UP000238739"/>
    </source>
</evidence>
<keyword evidence="3" id="KW-0078">Bacteriocin</keyword>
<gene>
    <name evidence="5" type="ORF">LFUMFP_130131</name>
</gene>
<evidence type="ECO:0008006" key="7">
    <source>
        <dbReference type="Google" id="ProtNLM"/>
    </source>
</evidence>
<evidence type="ECO:0000256" key="4">
    <source>
        <dbReference type="SAM" id="MobiDB-lite"/>
    </source>
</evidence>
<dbReference type="GO" id="GO:0031640">
    <property type="term" value="P:killing of cells of another organism"/>
    <property type="evidence" value="ECO:0007669"/>
    <property type="project" value="UniProtKB-KW"/>
</dbReference>
<evidence type="ECO:0000313" key="5">
    <source>
        <dbReference type="EMBL" id="SPC37042.1"/>
    </source>
</evidence>
<dbReference type="Proteomes" id="UP000238739">
    <property type="component" value="Unassembled WGS sequence"/>
</dbReference>
<dbReference type="InterPro" id="IPR010133">
    <property type="entry name" value="Bacteriocin_signal_seq"/>
</dbReference>
<proteinExistence type="predicted"/>
<organism evidence="5 6">
    <name type="scientific">Latilactobacillus fuchuensis</name>
    <dbReference type="NCBI Taxonomy" id="164393"/>
    <lineage>
        <taxon>Bacteria</taxon>
        <taxon>Bacillati</taxon>
        <taxon>Bacillota</taxon>
        <taxon>Bacilli</taxon>
        <taxon>Lactobacillales</taxon>
        <taxon>Lactobacillaceae</taxon>
        <taxon>Latilactobacillus</taxon>
    </lineage>
</organism>
<keyword evidence="6" id="KW-1185">Reference proteome</keyword>
<feature type="compositionally biased region" description="Polar residues" evidence="4">
    <location>
        <begin position="1"/>
        <end position="10"/>
    </location>
</feature>
<dbReference type="NCBIfam" id="TIGR01847">
    <property type="entry name" value="bacteriocin_sig"/>
    <property type="match status" value="1"/>
</dbReference>
<keyword evidence="1" id="KW-0929">Antimicrobial</keyword>
<dbReference type="EMBL" id="OGVC01000005">
    <property type="protein sequence ID" value="SPC37042.1"/>
    <property type="molecule type" value="Genomic_DNA"/>
</dbReference>
<keyword evidence="2" id="KW-0044">Antibiotic</keyword>
<dbReference type="InterPro" id="IPR043892">
    <property type="entry name" value="DUF5841"/>
</dbReference>